<reference evidence="1 2" key="1">
    <citation type="submission" date="2013-12" db="EMBL/GenBank/DDBJ databases">
        <authorList>
            <consortium name="DOE Joint Genome Institute"/>
            <person name="Eisen J."/>
            <person name="Huntemann M."/>
            <person name="Han J."/>
            <person name="Chen A."/>
            <person name="Kyrpides N."/>
            <person name="Mavromatis K."/>
            <person name="Markowitz V."/>
            <person name="Palaniappan K."/>
            <person name="Ivanova N."/>
            <person name="Schaumberg A."/>
            <person name="Pati A."/>
            <person name="Liolios K."/>
            <person name="Nordberg H.P."/>
            <person name="Cantor M.N."/>
            <person name="Hua S.X."/>
            <person name="Woyke T."/>
        </authorList>
    </citation>
    <scope>NUCLEOTIDE SEQUENCE [LARGE SCALE GENOMIC DNA]</scope>
    <source>
        <strain evidence="2">DSM 18177</strain>
    </source>
</reference>
<keyword evidence="1" id="KW-0176">Collagen</keyword>
<dbReference type="AlphaFoldDB" id="W0ETJ4"/>
<dbReference type="RefSeq" id="WP_025278373.1">
    <property type="nucleotide sequence ID" value="NZ_CP007034.1"/>
</dbReference>
<dbReference type="eggNOG" id="COG0457">
    <property type="taxonomic scope" value="Bacteria"/>
</dbReference>
<dbReference type="eggNOG" id="COG1629">
    <property type="taxonomic scope" value="Bacteria"/>
</dbReference>
<proteinExistence type="predicted"/>
<name>W0ETJ4_9BACT</name>
<dbReference type="EMBL" id="CP007034">
    <property type="protein sequence ID" value="AHF12436.1"/>
    <property type="molecule type" value="Genomic_DNA"/>
</dbReference>
<dbReference type="SUPFAM" id="SSF49464">
    <property type="entry name" value="Carboxypeptidase regulatory domain-like"/>
    <property type="match status" value="1"/>
</dbReference>
<dbReference type="Pfam" id="PF13715">
    <property type="entry name" value="CarbopepD_reg_2"/>
    <property type="match status" value="1"/>
</dbReference>
<dbReference type="KEGG" id="bvs:BARVI_06190"/>
<dbReference type="Proteomes" id="UP000018901">
    <property type="component" value="Chromosome"/>
</dbReference>
<sequence length="676" mass="76532">MLSFNNKIYLRILAGILLLAVTLPLSAREINVRGTVTNLDDEPLYRVSIYNAATNKLVGVTNEDGKYLVKIDSEGTLLFSSLGYEEKQVAVRGELTVNVELEPSAVALQEVVVSAKRITDNVVPEPTDIEVKGNYFHIKTRVKIPKELFSTDARMIIQPGIYNVTRGKMIFLSPLVFDGQEYAITQERMYDYDVKQDPLAQYVKIKASSSRKDDLVGYNDSTYVENPNDDFRCDMMVAMENYNRVLYRDTFVIARGVVNPLRFLKYEIPGSAVKDESFFPQPEMQLRDTKGDVNLTFPVNKSQLNLNDGNNREEMNQLIARLRAVENDPNARLKSFSIAGTASPEGNYAKNEQLAQQRMSSAMELVLQELNESTRRQLEIGTNASVETWDRVVALLRADGKSQEADAIQAVIDKYPDDPNRQSRGVVALPFYRPLITEQYLPQLRRVSYELLFSQYRYLTDDEIKELYRENSGDLTRNEFWRLYNMADSTAEREAICRRALEVYPKFLVAATDLAAMLIEQGKPDAELLVPYLGMKEIPDETRLNQVIAWLSVRKFVQADSLAAELPDTGAYHKAKVYSAALNGRYEEVIQEISAESPFNEVLMLLAIKANDQAWEKAKLLGNSARENYIKAVAANRVDEVVLALSYLESAFKKDPSLRDIASIDGDVLDLLQEDE</sequence>
<dbReference type="InterPro" id="IPR008969">
    <property type="entry name" value="CarboxyPept-like_regulatory"/>
</dbReference>
<protein>
    <submittedName>
        <fullName evidence="1">Collagen-binding protein</fullName>
    </submittedName>
</protein>
<dbReference type="Gene3D" id="3.30.1330.60">
    <property type="entry name" value="OmpA-like domain"/>
    <property type="match status" value="1"/>
</dbReference>
<evidence type="ECO:0000313" key="1">
    <source>
        <dbReference type="EMBL" id="AHF12436.1"/>
    </source>
</evidence>
<keyword evidence="2" id="KW-1185">Reference proteome</keyword>
<dbReference type="GeneID" id="90529009"/>
<gene>
    <name evidence="1" type="ORF">BARVI_06190</name>
</gene>
<dbReference type="OrthoDB" id="1057719at2"/>
<evidence type="ECO:0000313" key="2">
    <source>
        <dbReference type="Proteomes" id="UP000018901"/>
    </source>
</evidence>
<dbReference type="HOGENOM" id="CLU_021955_0_0_10"/>
<dbReference type="InterPro" id="IPR036737">
    <property type="entry name" value="OmpA-like_sf"/>
</dbReference>
<organism evidence="1 2">
    <name type="scientific">Barnesiella viscericola DSM 18177</name>
    <dbReference type="NCBI Taxonomy" id="880074"/>
    <lineage>
        <taxon>Bacteria</taxon>
        <taxon>Pseudomonadati</taxon>
        <taxon>Bacteroidota</taxon>
        <taxon>Bacteroidia</taxon>
        <taxon>Bacteroidales</taxon>
        <taxon>Barnesiellaceae</taxon>
        <taxon>Barnesiella</taxon>
    </lineage>
</organism>
<dbReference type="STRING" id="880074.BARVI_06190"/>
<accession>W0ETJ4</accession>